<dbReference type="GO" id="GO:0005829">
    <property type="term" value="C:cytosol"/>
    <property type="evidence" value="ECO:0007669"/>
    <property type="project" value="TreeGrafter"/>
</dbReference>
<dbReference type="GO" id="GO:0030488">
    <property type="term" value="P:tRNA methylation"/>
    <property type="evidence" value="ECO:0007669"/>
    <property type="project" value="TreeGrafter"/>
</dbReference>
<dbReference type="AlphaFoldDB" id="A0A517PH47"/>
<dbReference type="CDD" id="cd04164">
    <property type="entry name" value="trmE"/>
    <property type="match status" value="1"/>
</dbReference>
<keyword evidence="2" id="KW-0378">Hydrolase</keyword>
<evidence type="ECO:0000259" key="1">
    <source>
        <dbReference type="Pfam" id="PF01926"/>
    </source>
</evidence>
<keyword evidence="3" id="KW-1185">Reference proteome</keyword>
<dbReference type="Proteomes" id="UP000320421">
    <property type="component" value="Chromosome"/>
</dbReference>
<dbReference type="InterPro" id="IPR027266">
    <property type="entry name" value="TrmE/GcvT-like"/>
</dbReference>
<evidence type="ECO:0000313" key="3">
    <source>
        <dbReference type="Proteomes" id="UP000320421"/>
    </source>
</evidence>
<dbReference type="PANTHER" id="PTHR42714">
    <property type="entry name" value="TRNA MODIFICATION GTPASE GTPBP3"/>
    <property type="match status" value="1"/>
</dbReference>
<dbReference type="Gene3D" id="1.20.120.430">
    <property type="entry name" value="tRNA modification GTPase MnmE domain 2"/>
    <property type="match status" value="1"/>
</dbReference>
<protein>
    <submittedName>
        <fullName evidence="2">tRNA modification GTPase MnmE</fullName>
        <ecNumber evidence="2">3.6.-.-</ecNumber>
    </submittedName>
</protein>
<organism evidence="2 3">
    <name type="scientific">Gimesia chilikensis</name>
    <dbReference type="NCBI Taxonomy" id="2605989"/>
    <lineage>
        <taxon>Bacteria</taxon>
        <taxon>Pseudomonadati</taxon>
        <taxon>Planctomycetota</taxon>
        <taxon>Planctomycetia</taxon>
        <taxon>Planctomycetales</taxon>
        <taxon>Planctomycetaceae</taxon>
        <taxon>Gimesia</taxon>
    </lineage>
</organism>
<dbReference type="InterPro" id="IPR027417">
    <property type="entry name" value="P-loop_NTPase"/>
</dbReference>
<feature type="domain" description="G" evidence="1">
    <location>
        <begin position="194"/>
        <end position="295"/>
    </location>
</feature>
<dbReference type="InterPro" id="IPR005225">
    <property type="entry name" value="Small_GTP-bd"/>
</dbReference>
<dbReference type="EC" id="3.6.-.-" evidence="2"/>
<dbReference type="GO" id="GO:0005525">
    <property type="term" value="F:GTP binding"/>
    <property type="evidence" value="ECO:0007669"/>
    <property type="project" value="InterPro"/>
</dbReference>
<dbReference type="GO" id="GO:0016787">
    <property type="term" value="F:hydrolase activity"/>
    <property type="evidence" value="ECO:0007669"/>
    <property type="project" value="UniProtKB-KW"/>
</dbReference>
<proteinExistence type="predicted"/>
<name>A0A517PH47_9PLAN</name>
<dbReference type="PANTHER" id="PTHR42714:SF2">
    <property type="entry name" value="TRNA MODIFICATION GTPASE GTPBP3, MITOCHONDRIAL"/>
    <property type="match status" value="1"/>
</dbReference>
<evidence type="ECO:0000313" key="2">
    <source>
        <dbReference type="EMBL" id="QDT18698.1"/>
    </source>
</evidence>
<dbReference type="InterPro" id="IPR006073">
    <property type="entry name" value="GTP-bd"/>
</dbReference>
<gene>
    <name evidence="2" type="primary">mnmE_1</name>
    <name evidence="2" type="ORF">HG66A1_04600</name>
</gene>
<dbReference type="Gene3D" id="3.30.1360.120">
    <property type="entry name" value="Probable tRNA modification gtpase trme, domain 1"/>
    <property type="match status" value="1"/>
</dbReference>
<dbReference type="Pfam" id="PF01926">
    <property type="entry name" value="MMR_HSR1"/>
    <property type="match status" value="1"/>
</dbReference>
<dbReference type="GO" id="GO:0002098">
    <property type="term" value="P:tRNA wobble uridine modification"/>
    <property type="evidence" value="ECO:0007669"/>
    <property type="project" value="TreeGrafter"/>
</dbReference>
<dbReference type="InterPro" id="IPR031168">
    <property type="entry name" value="G_TrmE"/>
</dbReference>
<reference evidence="2 3" key="1">
    <citation type="submission" date="2019-02" db="EMBL/GenBank/DDBJ databases">
        <title>Deep-cultivation of Planctomycetes and their phenomic and genomic characterization uncovers novel biology.</title>
        <authorList>
            <person name="Wiegand S."/>
            <person name="Jogler M."/>
            <person name="Boedeker C."/>
            <person name="Pinto D."/>
            <person name="Vollmers J."/>
            <person name="Rivas-Marin E."/>
            <person name="Kohn T."/>
            <person name="Peeters S.H."/>
            <person name="Heuer A."/>
            <person name="Rast P."/>
            <person name="Oberbeckmann S."/>
            <person name="Bunk B."/>
            <person name="Jeske O."/>
            <person name="Meyerdierks A."/>
            <person name="Storesund J.E."/>
            <person name="Kallscheuer N."/>
            <person name="Luecker S."/>
            <person name="Lage O.M."/>
            <person name="Pohl T."/>
            <person name="Merkel B.J."/>
            <person name="Hornburger P."/>
            <person name="Mueller R.-W."/>
            <person name="Bruemmer F."/>
            <person name="Labrenz M."/>
            <person name="Spormann A.M."/>
            <person name="Op den Camp H."/>
            <person name="Overmann J."/>
            <person name="Amann R."/>
            <person name="Jetten M.S.M."/>
            <person name="Mascher T."/>
            <person name="Medema M.H."/>
            <person name="Devos D.P."/>
            <person name="Kaster A.-K."/>
            <person name="Ovreas L."/>
            <person name="Rohde M."/>
            <person name="Galperin M.Y."/>
            <person name="Jogler C."/>
        </authorList>
    </citation>
    <scope>NUCLEOTIDE SEQUENCE [LARGE SCALE GENOMIC DNA]</scope>
    <source>
        <strain evidence="2 3">HG66A1</strain>
    </source>
</reference>
<dbReference type="SUPFAM" id="SSF103025">
    <property type="entry name" value="Folate-binding domain"/>
    <property type="match status" value="1"/>
</dbReference>
<dbReference type="RefSeq" id="WP_315851625.1">
    <property type="nucleotide sequence ID" value="NZ_CP036266.1"/>
</dbReference>
<sequence>MTTHSPKQFQQTCQAALLTPRGRGAVATIRVQGGTAALNALVNPCFHAVNQKPLIEQAVNQIVYGYWGTSNTEDLVLCRIDFETVDIHCHGGMAAVNRILNDLEAQGCDVLTWQALASRKATGLELEIQEALTAATTFRTAEILLCQSQGLLRSAFASLLPEEQSSFDSEHLKSQIQDLLRWKELGQHLTRPWNVVLAGRPNVGKSSLINAILGYERSIVFNEAGTTRDVLTATTALYGWPFQFSDTAGIRAEAEQLEAAGIQRAEQILNAADARVILIDISQPAHPDDHRLLTQWPESLIVAHKADLPECWGAPLPPQAIRISSVTKAGLDEFLQKLVEQLIPEVPDQETALPVTSRQIELLKQAAAALDADDQQAYTRLIKQLLTEV</sequence>
<dbReference type="EMBL" id="CP036266">
    <property type="protein sequence ID" value="QDT18698.1"/>
    <property type="molecule type" value="Genomic_DNA"/>
</dbReference>
<accession>A0A517PH47</accession>
<dbReference type="Gene3D" id="3.40.50.300">
    <property type="entry name" value="P-loop containing nucleotide triphosphate hydrolases"/>
    <property type="match status" value="1"/>
</dbReference>
<dbReference type="SUPFAM" id="SSF52540">
    <property type="entry name" value="P-loop containing nucleoside triphosphate hydrolases"/>
    <property type="match status" value="1"/>
</dbReference>
<dbReference type="NCBIfam" id="TIGR00231">
    <property type="entry name" value="small_GTP"/>
    <property type="match status" value="1"/>
</dbReference>
<dbReference type="InterPro" id="IPR027368">
    <property type="entry name" value="MnmE_dom2"/>
</dbReference>